<name>A0A2H4SQ86_CORMI</name>
<organism evidence="1 2">
    <name type="scientific">Cordyceps militaris</name>
    <name type="common">Caterpillar fungus</name>
    <name type="synonym">Clavaria militaris</name>
    <dbReference type="NCBI Taxonomy" id="73501"/>
    <lineage>
        <taxon>Eukaryota</taxon>
        <taxon>Fungi</taxon>
        <taxon>Dikarya</taxon>
        <taxon>Ascomycota</taxon>
        <taxon>Pezizomycotina</taxon>
        <taxon>Sordariomycetes</taxon>
        <taxon>Hypocreomycetidae</taxon>
        <taxon>Hypocreales</taxon>
        <taxon>Cordycipitaceae</taxon>
        <taxon>Cordyceps</taxon>
    </lineage>
</organism>
<accession>A0A2H4SQ86</accession>
<dbReference type="VEuPathDB" id="FungiDB:A9K55_004136"/>
<protein>
    <submittedName>
        <fullName evidence="1">Uncharacterized protein</fullName>
    </submittedName>
</protein>
<dbReference type="Proteomes" id="UP000323067">
    <property type="component" value="Chromosome v"/>
</dbReference>
<evidence type="ECO:0000313" key="1">
    <source>
        <dbReference type="EMBL" id="ATY65265.1"/>
    </source>
</evidence>
<sequence length="132" mass="14488">MPLQRLAFGEIVHFPFITLDDAILPATRAPRLAAPRLVMPVWNDGAEPVKPSVRHHDNEPARRLSSFFHAISCAPIPRGSHGSATHRTSGLAAKAGSGPAMIGFGLVMHHKVVLHDSKTRRRVLRIEKLVEN</sequence>
<dbReference type="VEuPathDB" id="FungiDB:CCM_01821"/>
<evidence type="ECO:0000313" key="2">
    <source>
        <dbReference type="Proteomes" id="UP000323067"/>
    </source>
</evidence>
<dbReference type="AlphaFoldDB" id="A0A2H4SQ86"/>
<gene>
    <name evidence="1" type="ORF">A9K55_004136</name>
</gene>
<reference evidence="1 2" key="1">
    <citation type="journal article" date="2017" name="BMC Genomics">
        <title>Chromosome level assembly and secondary metabolite potential of the parasitic fungus Cordyceps militaris.</title>
        <authorList>
            <person name="Kramer G.J."/>
            <person name="Nodwell J.R."/>
        </authorList>
    </citation>
    <scope>NUCLEOTIDE SEQUENCE [LARGE SCALE GENOMIC DNA]</scope>
    <source>
        <strain evidence="1 2">ATCC 34164</strain>
    </source>
</reference>
<dbReference type="EMBL" id="CP023325">
    <property type="protein sequence ID" value="ATY65265.1"/>
    <property type="molecule type" value="Genomic_DNA"/>
</dbReference>
<proteinExistence type="predicted"/>